<sequence>MDDPECFEEYLLLSQVHHFNVFNRSEICEKTQPLHRSDFYKISLIKGRGILQVRDELIEINGNVLIFFNPTVPYFWQTLAEETPSYYCYFDNQFQTKLLNKDYFQKSALFTSSMNPIFSLTDEQAEDVRRIFESMLLEINSEYHYRYDIIATYLQLLLQKAYKFQNISEKSSANKPAAIRLTSKFLNMLENQFPIDSLEHSLKLKTPNDFANELSIHVNHLNYVIKEVTSKSTSEIIASRVLTEAKALLNHSNFDISEIAYLLGFEYPSNFITFFKRHTKETPKSFRKNSFSNIQNI</sequence>
<dbReference type="PROSITE" id="PS01124">
    <property type="entry name" value="HTH_ARAC_FAMILY_2"/>
    <property type="match status" value="1"/>
</dbReference>
<dbReference type="SUPFAM" id="SSF46689">
    <property type="entry name" value="Homeodomain-like"/>
    <property type="match status" value="1"/>
</dbReference>
<dbReference type="SMART" id="SM00342">
    <property type="entry name" value="HTH_ARAC"/>
    <property type="match status" value="1"/>
</dbReference>
<keyword evidence="2" id="KW-0238">DNA-binding</keyword>
<dbReference type="PANTHER" id="PTHR43280:SF32">
    <property type="entry name" value="TRANSCRIPTIONAL REGULATORY PROTEIN"/>
    <property type="match status" value="1"/>
</dbReference>
<dbReference type="GO" id="GO:0043565">
    <property type="term" value="F:sequence-specific DNA binding"/>
    <property type="evidence" value="ECO:0007669"/>
    <property type="project" value="InterPro"/>
</dbReference>
<organism evidence="5 6">
    <name type="scientific">Chryseobacterium arachidis</name>
    <dbReference type="NCBI Taxonomy" id="1416778"/>
    <lineage>
        <taxon>Bacteria</taxon>
        <taxon>Pseudomonadati</taxon>
        <taxon>Bacteroidota</taxon>
        <taxon>Flavobacteriia</taxon>
        <taxon>Flavobacteriales</taxon>
        <taxon>Weeksellaceae</taxon>
        <taxon>Chryseobacterium group</taxon>
        <taxon>Chryseobacterium</taxon>
    </lineage>
</organism>
<dbReference type="AlphaFoldDB" id="A0A1M4XA53"/>
<evidence type="ECO:0000313" key="5">
    <source>
        <dbReference type="EMBL" id="SHE90291.1"/>
    </source>
</evidence>
<dbReference type="Gene3D" id="1.10.10.60">
    <property type="entry name" value="Homeodomain-like"/>
    <property type="match status" value="1"/>
</dbReference>
<keyword evidence="1" id="KW-0805">Transcription regulation</keyword>
<name>A0A1M4XA53_9FLAO</name>
<keyword evidence="6" id="KW-1185">Reference proteome</keyword>
<dbReference type="InterPro" id="IPR037923">
    <property type="entry name" value="HTH-like"/>
</dbReference>
<evidence type="ECO:0000256" key="2">
    <source>
        <dbReference type="ARBA" id="ARBA00023125"/>
    </source>
</evidence>
<dbReference type="Pfam" id="PF12833">
    <property type="entry name" value="HTH_18"/>
    <property type="match status" value="1"/>
</dbReference>
<dbReference type="GO" id="GO:0003700">
    <property type="term" value="F:DNA-binding transcription factor activity"/>
    <property type="evidence" value="ECO:0007669"/>
    <property type="project" value="InterPro"/>
</dbReference>
<keyword evidence="3" id="KW-0804">Transcription</keyword>
<protein>
    <submittedName>
        <fullName evidence="5">Helix-turn-helix domain-containing protein</fullName>
    </submittedName>
</protein>
<evidence type="ECO:0000259" key="4">
    <source>
        <dbReference type="PROSITE" id="PS01124"/>
    </source>
</evidence>
<proteinExistence type="predicted"/>
<dbReference type="InterPro" id="IPR009057">
    <property type="entry name" value="Homeodomain-like_sf"/>
</dbReference>
<dbReference type="PANTHER" id="PTHR43280">
    <property type="entry name" value="ARAC-FAMILY TRANSCRIPTIONAL REGULATOR"/>
    <property type="match status" value="1"/>
</dbReference>
<reference evidence="6" key="1">
    <citation type="submission" date="2016-11" db="EMBL/GenBank/DDBJ databases">
        <authorList>
            <person name="Varghese N."/>
            <person name="Submissions S."/>
        </authorList>
    </citation>
    <scope>NUCLEOTIDE SEQUENCE [LARGE SCALE GENOMIC DNA]</scope>
    <source>
        <strain evidence="6">DSM 27619</strain>
    </source>
</reference>
<accession>A0A1M4XA53</accession>
<dbReference type="SUPFAM" id="SSF51215">
    <property type="entry name" value="Regulatory protein AraC"/>
    <property type="match status" value="1"/>
</dbReference>
<dbReference type="InterPro" id="IPR018060">
    <property type="entry name" value="HTH_AraC"/>
</dbReference>
<dbReference type="STRING" id="1416778.SAMN05443633_102274"/>
<dbReference type="Proteomes" id="UP000184518">
    <property type="component" value="Unassembled WGS sequence"/>
</dbReference>
<evidence type="ECO:0000256" key="1">
    <source>
        <dbReference type="ARBA" id="ARBA00023015"/>
    </source>
</evidence>
<evidence type="ECO:0000313" key="6">
    <source>
        <dbReference type="Proteomes" id="UP000184518"/>
    </source>
</evidence>
<feature type="domain" description="HTH araC/xylS-type" evidence="4">
    <location>
        <begin position="183"/>
        <end position="289"/>
    </location>
</feature>
<evidence type="ECO:0000256" key="3">
    <source>
        <dbReference type="ARBA" id="ARBA00023163"/>
    </source>
</evidence>
<gene>
    <name evidence="5" type="ORF">SAMN05443633_102274</name>
</gene>
<dbReference type="EMBL" id="FQUT01000002">
    <property type="protein sequence ID" value="SHE90291.1"/>
    <property type="molecule type" value="Genomic_DNA"/>
</dbReference>